<protein>
    <submittedName>
        <fullName evidence="7">Putative flippase GtrA</fullName>
    </submittedName>
</protein>
<keyword evidence="3 5" id="KW-1133">Transmembrane helix</keyword>
<dbReference type="EMBL" id="JACHYB010000001">
    <property type="protein sequence ID" value="MBB3186584.1"/>
    <property type="molecule type" value="Genomic_DNA"/>
</dbReference>
<organism evidence="7 8">
    <name type="scientific">Microbacter margulisiae</name>
    <dbReference type="NCBI Taxonomy" id="1350067"/>
    <lineage>
        <taxon>Bacteria</taxon>
        <taxon>Pseudomonadati</taxon>
        <taxon>Bacteroidota</taxon>
        <taxon>Bacteroidia</taxon>
        <taxon>Bacteroidales</taxon>
        <taxon>Porphyromonadaceae</taxon>
        <taxon>Microbacter</taxon>
    </lineage>
</organism>
<feature type="transmembrane region" description="Helical" evidence="5">
    <location>
        <begin position="139"/>
        <end position="158"/>
    </location>
</feature>
<evidence type="ECO:0000313" key="7">
    <source>
        <dbReference type="EMBL" id="MBB3186584.1"/>
    </source>
</evidence>
<evidence type="ECO:0000256" key="4">
    <source>
        <dbReference type="ARBA" id="ARBA00023136"/>
    </source>
</evidence>
<evidence type="ECO:0000256" key="3">
    <source>
        <dbReference type="ARBA" id="ARBA00022989"/>
    </source>
</evidence>
<comment type="caution">
    <text evidence="7">The sequence shown here is derived from an EMBL/GenBank/DDBJ whole genome shotgun (WGS) entry which is preliminary data.</text>
</comment>
<dbReference type="GO" id="GO:0016020">
    <property type="term" value="C:membrane"/>
    <property type="evidence" value="ECO:0007669"/>
    <property type="project" value="UniProtKB-SubCell"/>
</dbReference>
<dbReference type="GO" id="GO:0000271">
    <property type="term" value="P:polysaccharide biosynthetic process"/>
    <property type="evidence" value="ECO:0007669"/>
    <property type="project" value="InterPro"/>
</dbReference>
<dbReference type="InterPro" id="IPR007267">
    <property type="entry name" value="GtrA_DPMS_TM"/>
</dbReference>
<reference evidence="7 8" key="1">
    <citation type="submission" date="2020-08" db="EMBL/GenBank/DDBJ databases">
        <title>Genomic Encyclopedia of Type Strains, Phase IV (KMG-IV): sequencing the most valuable type-strain genomes for metagenomic binning, comparative biology and taxonomic classification.</title>
        <authorList>
            <person name="Goeker M."/>
        </authorList>
    </citation>
    <scope>NUCLEOTIDE SEQUENCE [LARGE SCALE GENOMIC DNA]</scope>
    <source>
        <strain evidence="7 8">DSM 27471</strain>
    </source>
</reference>
<dbReference type="RefSeq" id="WP_183412456.1">
    <property type="nucleotide sequence ID" value="NZ_JACHYB010000001.1"/>
</dbReference>
<gene>
    <name evidence="7" type="ORF">FHX64_000747</name>
</gene>
<feature type="domain" description="GtrA/DPMS transmembrane" evidence="6">
    <location>
        <begin position="37"/>
        <end position="164"/>
    </location>
</feature>
<evidence type="ECO:0000256" key="1">
    <source>
        <dbReference type="ARBA" id="ARBA00004141"/>
    </source>
</evidence>
<evidence type="ECO:0000256" key="5">
    <source>
        <dbReference type="SAM" id="Phobius"/>
    </source>
</evidence>
<keyword evidence="4 5" id="KW-0472">Membrane</keyword>
<dbReference type="AlphaFoldDB" id="A0A7W5DP93"/>
<sequence length="175" mass="20944">MYRIKKTGKFIRRRIIQFIDLFYWPIFQRSIPESLFRYIFCGSANVVFDWFLFSIFYNFVFQKHLVYLPFVAITPYIAAFICTFPITFITGFLLNKYISFNGSLLRGRVQLFRYFLVVAGCILINYFGLKILVGNLHFYPTPSKMIVTLFTTLFSYIMQRNFTFKHRNISVHSFL</sequence>
<feature type="transmembrane region" description="Helical" evidence="5">
    <location>
        <begin position="114"/>
        <end position="133"/>
    </location>
</feature>
<dbReference type="Pfam" id="PF04138">
    <property type="entry name" value="GtrA_DPMS_TM"/>
    <property type="match status" value="1"/>
</dbReference>
<name>A0A7W5DP93_9PORP</name>
<comment type="subcellular location">
    <subcellularLocation>
        <location evidence="1">Membrane</location>
        <topology evidence="1">Multi-pass membrane protein</topology>
    </subcellularLocation>
</comment>
<evidence type="ECO:0000313" key="8">
    <source>
        <dbReference type="Proteomes" id="UP000544222"/>
    </source>
</evidence>
<feature type="transmembrane region" description="Helical" evidence="5">
    <location>
        <begin position="66"/>
        <end position="94"/>
    </location>
</feature>
<evidence type="ECO:0000259" key="6">
    <source>
        <dbReference type="Pfam" id="PF04138"/>
    </source>
</evidence>
<dbReference type="Proteomes" id="UP000544222">
    <property type="component" value="Unassembled WGS sequence"/>
</dbReference>
<keyword evidence="8" id="KW-1185">Reference proteome</keyword>
<proteinExistence type="predicted"/>
<evidence type="ECO:0000256" key="2">
    <source>
        <dbReference type="ARBA" id="ARBA00022692"/>
    </source>
</evidence>
<feature type="transmembrane region" description="Helical" evidence="5">
    <location>
        <begin position="35"/>
        <end position="60"/>
    </location>
</feature>
<keyword evidence="2 5" id="KW-0812">Transmembrane</keyword>
<accession>A0A7W5DP93</accession>